<dbReference type="RefSeq" id="WP_377787481.1">
    <property type="nucleotide sequence ID" value="NZ_JBHLYQ010000007.1"/>
</dbReference>
<gene>
    <name evidence="1" type="ORF">ACFFRE_01575</name>
</gene>
<proteinExistence type="predicted"/>
<accession>A0ABV6C1Z1</accession>
<sequence length="190" mass="19302">MARTRPRSWRLAAVVGLVGTGLAVLGFRGELTGASHHAPRPTASTGSPTVRALQAALTATGDAVASAERQASHCPAPGRPGRLACVQAVDRQLDAAWAGLAHTARSLQVPPAVTLQRQELLSDLQSLQGGLAALVAAPTVQAYDATLARQGLETLAQATNRAATALLADLQDARSTTAAHAAGTSTDHAG</sequence>
<dbReference type="Proteomes" id="UP001589788">
    <property type="component" value="Unassembled WGS sequence"/>
</dbReference>
<evidence type="ECO:0000313" key="2">
    <source>
        <dbReference type="Proteomes" id="UP001589788"/>
    </source>
</evidence>
<keyword evidence="2" id="KW-1185">Reference proteome</keyword>
<evidence type="ECO:0000313" key="1">
    <source>
        <dbReference type="EMBL" id="MFC0080846.1"/>
    </source>
</evidence>
<organism evidence="1 2">
    <name type="scientific">Aciditerrimonas ferrireducens</name>
    <dbReference type="NCBI Taxonomy" id="667306"/>
    <lineage>
        <taxon>Bacteria</taxon>
        <taxon>Bacillati</taxon>
        <taxon>Actinomycetota</taxon>
        <taxon>Acidimicrobiia</taxon>
        <taxon>Acidimicrobiales</taxon>
        <taxon>Acidimicrobiaceae</taxon>
        <taxon>Aciditerrimonas</taxon>
    </lineage>
</organism>
<protein>
    <submittedName>
        <fullName evidence="1">Uncharacterized protein</fullName>
    </submittedName>
</protein>
<dbReference type="EMBL" id="JBHLYQ010000007">
    <property type="protein sequence ID" value="MFC0080846.1"/>
    <property type="molecule type" value="Genomic_DNA"/>
</dbReference>
<name>A0ABV6C1Z1_9ACTN</name>
<reference evidence="1 2" key="1">
    <citation type="submission" date="2024-09" db="EMBL/GenBank/DDBJ databases">
        <authorList>
            <person name="Sun Q."/>
            <person name="Mori K."/>
        </authorList>
    </citation>
    <scope>NUCLEOTIDE SEQUENCE [LARGE SCALE GENOMIC DNA]</scope>
    <source>
        <strain evidence="1 2">JCM 15389</strain>
    </source>
</reference>
<comment type="caution">
    <text evidence="1">The sequence shown here is derived from an EMBL/GenBank/DDBJ whole genome shotgun (WGS) entry which is preliminary data.</text>
</comment>